<name>A0A1F5RHW7_9BACT</name>
<dbReference type="SUPFAM" id="SSF160369">
    <property type="entry name" value="Ribosomal protein L10-like"/>
    <property type="match status" value="1"/>
</dbReference>
<keyword evidence="3 5" id="KW-0687">Ribonucleoprotein</keyword>
<keyword evidence="2 5" id="KW-0689">Ribosomal protein</keyword>
<dbReference type="GO" id="GO:0070180">
    <property type="term" value="F:large ribosomal subunit rRNA binding"/>
    <property type="evidence" value="ECO:0007669"/>
    <property type="project" value="UniProtKB-UniRule"/>
</dbReference>
<dbReference type="InterPro" id="IPR047865">
    <property type="entry name" value="Ribosomal_uL10_bac_type"/>
</dbReference>
<evidence type="ECO:0000313" key="8">
    <source>
        <dbReference type="Proteomes" id="UP000177230"/>
    </source>
</evidence>
<keyword evidence="6" id="KW-0175">Coiled coil</keyword>
<protein>
    <recommendedName>
        <fullName evidence="4 5">Large ribosomal subunit protein uL10</fullName>
    </recommendedName>
</protein>
<comment type="caution">
    <text evidence="7">The sequence shown here is derived from an EMBL/GenBank/DDBJ whole genome shotgun (WGS) entry which is preliminary data.</text>
</comment>
<dbReference type="NCBIfam" id="NF000955">
    <property type="entry name" value="PRK00099.1-1"/>
    <property type="match status" value="1"/>
</dbReference>
<dbReference type="InterPro" id="IPR043141">
    <property type="entry name" value="Ribosomal_uL10-like_sf"/>
</dbReference>
<dbReference type="Pfam" id="PF00466">
    <property type="entry name" value="Ribosomal_L10"/>
    <property type="match status" value="1"/>
</dbReference>
<comment type="similarity">
    <text evidence="1 5">Belongs to the universal ribosomal protein uL10 family.</text>
</comment>
<dbReference type="InterPro" id="IPR022973">
    <property type="entry name" value="Ribosomal_uL10_bac"/>
</dbReference>
<evidence type="ECO:0000256" key="6">
    <source>
        <dbReference type="SAM" id="Coils"/>
    </source>
</evidence>
<dbReference type="GO" id="GO:0005840">
    <property type="term" value="C:ribosome"/>
    <property type="evidence" value="ECO:0007669"/>
    <property type="project" value="UniProtKB-KW"/>
</dbReference>
<dbReference type="Proteomes" id="UP000177230">
    <property type="component" value="Unassembled WGS sequence"/>
</dbReference>
<dbReference type="PANTHER" id="PTHR11560">
    <property type="entry name" value="39S RIBOSOMAL PROTEIN L10, MITOCHONDRIAL"/>
    <property type="match status" value="1"/>
</dbReference>
<sequence>MIKQEKEKIVQELTEKMKTAKAIYLTDFTGLDVVRATELRKKLRDASVEYQVVKNTLAQLAAKNAGMEMLLDYLTGPTGLAFGVKDPIIPAKILVEFAKDDDKPSVKMGVVEGKVVDVKQVKQLALLPSREVLISQILSAMQSPITGLVGALGGIIQKFVGTVDAIAKQKEVK</sequence>
<dbReference type="GO" id="GO:0006412">
    <property type="term" value="P:translation"/>
    <property type="evidence" value="ECO:0007669"/>
    <property type="project" value="UniProtKB-UniRule"/>
</dbReference>
<comment type="function">
    <text evidence="5">Forms part of the ribosomal stalk, playing a central role in the interaction of the ribosome with GTP-bound translation factors.</text>
</comment>
<feature type="coiled-coil region" evidence="6">
    <location>
        <begin position="3"/>
        <end position="63"/>
    </location>
</feature>
<dbReference type="GO" id="GO:1990904">
    <property type="term" value="C:ribonucleoprotein complex"/>
    <property type="evidence" value="ECO:0007669"/>
    <property type="project" value="UniProtKB-KW"/>
</dbReference>
<reference evidence="7 8" key="1">
    <citation type="journal article" date="2016" name="Nat. Commun.">
        <title>Thousands of microbial genomes shed light on interconnected biogeochemical processes in an aquifer system.</title>
        <authorList>
            <person name="Anantharaman K."/>
            <person name="Brown C.T."/>
            <person name="Hug L.A."/>
            <person name="Sharon I."/>
            <person name="Castelle C.J."/>
            <person name="Probst A.J."/>
            <person name="Thomas B.C."/>
            <person name="Singh A."/>
            <person name="Wilkins M.J."/>
            <person name="Karaoz U."/>
            <person name="Brodie E.L."/>
            <person name="Williams K.H."/>
            <person name="Hubbard S.S."/>
            <person name="Banfield J.F."/>
        </authorList>
    </citation>
    <scope>NUCLEOTIDE SEQUENCE [LARGE SCALE GENOMIC DNA]</scope>
</reference>
<accession>A0A1F5RHW7</accession>
<evidence type="ECO:0000256" key="1">
    <source>
        <dbReference type="ARBA" id="ARBA00008889"/>
    </source>
</evidence>
<dbReference type="EMBL" id="MFFM01000010">
    <property type="protein sequence ID" value="OGF13942.1"/>
    <property type="molecule type" value="Genomic_DNA"/>
</dbReference>
<keyword evidence="5" id="KW-0699">rRNA-binding</keyword>
<dbReference type="CDD" id="cd05797">
    <property type="entry name" value="Ribosomal_L10"/>
    <property type="match status" value="1"/>
</dbReference>
<organism evidence="7 8">
    <name type="scientific">Candidatus Edwardsbacteria bacterium GWF2_54_11</name>
    <dbReference type="NCBI Taxonomy" id="1817851"/>
    <lineage>
        <taxon>Bacteria</taxon>
        <taxon>Candidatus Edwardsiibacteriota</taxon>
    </lineage>
</organism>
<evidence type="ECO:0000256" key="2">
    <source>
        <dbReference type="ARBA" id="ARBA00022980"/>
    </source>
</evidence>
<dbReference type="Gene3D" id="6.10.250.290">
    <property type="match status" value="1"/>
</dbReference>
<evidence type="ECO:0000256" key="5">
    <source>
        <dbReference type="HAMAP-Rule" id="MF_00362"/>
    </source>
</evidence>
<proteinExistence type="inferred from homology"/>
<evidence type="ECO:0000256" key="4">
    <source>
        <dbReference type="ARBA" id="ARBA00035202"/>
    </source>
</evidence>
<evidence type="ECO:0000256" key="3">
    <source>
        <dbReference type="ARBA" id="ARBA00023274"/>
    </source>
</evidence>
<comment type="subunit">
    <text evidence="5">Part of the ribosomal stalk of the 50S ribosomal subunit. The N-terminus interacts with L11 and the large rRNA to form the base of the stalk. The C-terminus forms an elongated spine to which L12 dimers bind in a sequential fashion forming a multimeric L10(L12)X complex.</text>
</comment>
<dbReference type="AlphaFoldDB" id="A0A1F5RHW7"/>
<dbReference type="InterPro" id="IPR001790">
    <property type="entry name" value="Ribosomal_uL10"/>
</dbReference>
<dbReference type="Gene3D" id="3.30.70.1730">
    <property type="match status" value="1"/>
</dbReference>
<keyword evidence="5" id="KW-0694">RNA-binding</keyword>
<gene>
    <name evidence="5" type="primary">rplJ</name>
    <name evidence="7" type="ORF">A2024_11510</name>
</gene>
<evidence type="ECO:0000313" key="7">
    <source>
        <dbReference type="EMBL" id="OGF13942.1"/>
    </source>
</evidence>
<dbReference type="HAMAP" id="MF_00362">
    <property type="entry name" value="Ribosomal_uL10"/>
    <property type="match status" value="1"/>
</dbReference>